<reference evidence="1" key="1">
    <citation type="submission" date="2020-03" db="EMBL/GenBank/DDBJ databases">
        <title>The deep terrestrial virosphere.</title>
        <authorList>
            <person name="Holmfeldt K."/>
            <person name="Nilsson E."/>
            <person name="Simone D."/>
            <person name="Lopez-Fernandez M."/>
            <person name="Wu X."/>
            <person name="de Brujin I."/>
            <person name="Lundin D."/>
            <person name="Andersson A."/>
            <person name="Bertilsson S."/>
            <person name="Dopson M."/>
        </authorList>
    </citation>
    <scope>NUCLEOTIDE SEQUENCE</scope>
    <source>
        <strain evidence="1">MM415B03618</strain>
    </source>
</reference>
<name>A0A6M3LAG6_9ZZZZ</name>
<protein>
    <submittedName>
        <fullName evidence="1">Uncharacterized protein</fullName>
    </submittedName>
</protein>
<evidence type="ECO:0000313" key="1">
    <source>
        <dbReference type="EMBL" id="QJA90652.1"/>
    </source>
</evidence>
<dbReference type="AlphaFoldDB" id="A0A6M3LAG6"/>
<organism evidence="1">
    <name type="scientific">viral metagenome</name>
    <dbReference type="NCBI Taxonomy" id="1070528"/>
    <lineage>
        <taxon>unclassified sequences</taxon>
        <taxon>metagenomes</taxon>
        <taxon>organismal metagenomes</taxon>
    </lineage>
</organism>
<proteinExistence type="predicted"/>
<gene>
    <name evidence="1" type="ORF">MM415B03618_0005</name>
</gene>
<accession>A0A6M3LAG6</accession>
<sequence length="93" mass="10284">MDCPACNGKVADFKVGSFITLDQLGVCKSCGGVHLAEKRTILAKKWCSCPQTSIDKLTEKQIKLRNSQEIYFFTDSGEHGWMHTLCGQITQTG</sequence>
<dbReference type="EMBL" id="MT142928">
    <property type="protein sequence ID" value="QJA90652.1"/>
    <property type="molecule type" value="Genomic_DNA"/>
</dbReference>